<accession>A0AAD7JJP5</accession>
<evidence type="ECO:0000313" key="2">
    <source>
        <dbReference type="EMBL" id="KAJ7766301.1"/>
    </source>
</evidence>
<evidence type="ECO:0000256" key="1">
    <source>
        <dbReference type="SAM" id="MobiDB-lite"/>
    </source>
</evidence>
<sequence length="317" mass="34878">MAGPTNQPPVRDSRAGTPLFRSHPASTLQMNLTEPPTKKRKAAGIDTASMPRHITETLDLDDLARRLGGLNLDLVNNALLASAKTPSVCTVWPPTLELAFSSVENHHLKQLRQMGSVKYKDEEKPSSSPRDKLPSPRLRTIVPRSQRLPGCGFVYLFPVGVLEGQDLCFHGPPDYALVMVDAAAFSLFLLYIHENGVHNLFPERVRDGKPVLAPLDDFNLLTIVEAKSTVTLEMARTQIETQCLALLKAIDQSFFTGALTNGEAWIFYVATANEKNITIYEGPILSTDDGDEAALVVATLIHLIRCPGIMPDFLHIF</sequence>
<organism evidence="2 3">
    <name type="scientific">Mycena maculata</name>
    <dbReference type="NCBI Taxonomy" id="230809"/>
    <lineage>
        <taxon>Eukaryota</taxon>
        <taxon>Fungi</taxon>
        <taxon>Dikarya</taxon>
        <taxon>Basidiomycota</taxon>
        <taxon>Agaricomycotina</taxon>
        <taxon>Agaricomycetes</taxon>
        <taxon>Agaricomycetidae</taxon>
        <taxon>Agaricales</taxon>
        <taxon>Marasmiineae</taxon>
        <taxon>Mycenaceae</taxon>
        <taxon>Mycena</taxon>
    </lineage>
</organism>
<dbReference type="AlphaFoldDB" id="A0AAD7JJP5"/>
<dbReference type="Proteomes" id="UP001215280">
    <property type="component" value="Unassembled WGS sequence"/>
</dbReference>
<protein>
    <submittedName>
        <fullName evidence="2">Uncharacterized protein</fullName>
    </submittedName>
</protein>
<dbReference type="EMBL" id="JARJLG010000033">
    <property type="protein sequence ID" value="KAJ7766301.1"/>
    <property type="molecule type" value="Genomic_DNA"/>
</dbReference>
<proteinExistence type="predicted"/>
<keyword evidence="3" id="KW-1185">Reference proteome</keyword>
<feature type="region of interest" description="Disordered" evidence="1">
    <location>
        <begin position="113"/>
        <end position="137"/>
    </location>
</feature>
<feature type="compositionally biased region" description="Basic and acidic residues" evidence="1">
    <location>
        <begin position="118"/>
        <end position="134"/>
    </location>
</feature>
<comment type="caution">
    <text evidence="2">The sequence shown here is derived from an EMBL/GenBank/DDBJ whole genome shotgun (WGS) entry which is preliminary data.</text>
</comment>
<evidence type="ECO:0000313" key="3">
    <source>
        <dbReference type="Proteomes" id="UP001215280"/>
    </source>
</evidence>
<name>A0AAD7JJP5_9AGAR</name>
<gene>
    <name evidence="2" type="ORF">DFH07DRAFT_1013510</name>
</gene>
<feature type="region of interest" description="Disordered" evidence="1">
    <location>
        <begin position="1"/>
        <end position="23"/>
    </location>
</feature>
<reference evidence="2" key="1">
    <citation type="submission" date="2023-03" db="EMBL/GenBank/DDBJ databases">
        <title>Massive genome expansion in bonnet fungi (Mycena s.s.) driven by repeated elements and novel gene families across ecological guilds.</title>
        <authorList>
            <consortium name="Lawrence Berkeley National Laboratory"/>
            <person name="Harder C.B."/>
            <person name="Miyauchi S."/>
            <person name="Viragh M."/>
            <person name="Kuo A."/>
            <person name="Thoen E."/>
            <person name="Andreopoulos B."/>
            <person name="Lu D."/>
            <person name="Skrede I."/>
            <person name="Drula E."/>
            <person name="Henrissat B."/>
            <person name="Morin E."/>
            <person name="Kohler A."/>
            <person name="Barry K."/>
            <person name="LaButti K."/>
            <person name="Morin E."/>
            <person name="Salamov A."/>
            <person name="Lipzen A."/>
            <person name="Mereny Z."/>
            <person name="Hegedus B."/>
            <person name="Baldrian P."/>
            <person name="Stursova M."/>
            <person name="Weitz H."/>
            <person name="Taylor A."/>
            <person name="Grigoriev I.V."/>
            <person name="Nagy L.G."/>
            <person name="Martin F."/>
            <person name="Kauserud H."/>
        </authorList>
    </citation>
    <scope>NUCLEOTIDE SEQUENCE</scope>
    <source>
        <strain evidence="2">CBHHK188m</strain>
    </source>
</reference>